<organism evidence="1">
    <name type="scientific">Pararge aegeria</name>
    <name type="common">speckled wood butterfly</name>
    <dbReference type="NCBI Taxonomy" id="116150"/>
    <lineage>
        <taxon>Eukaryota</taxon>
        <taxon>Metazoa</taxon>
        <taxon>Ecdysozoa</taxon>
        <taxon>Arthropoda</taxon>
        <taxon>Hexapoda</taxon>
        <taxon>Insecta</taxon>
        <taxon>Pterygota</taxon>
        <taxon>Neoptera</taxon>
        <taxon>Endopterygota</taxon>
        <taxon>Lepidoptera</taxon>
        <taxon>Glossata</taxon>
        <taxon>Ditrysia</taxon>
        <taxon>Papilionoidea</taxon>
        <taxon>Nymphalidae</taxon>
        <taxon>Satyrinae</taxon>
        <taxon>Satyrini</taxon>
        <taxon>Parargina</taxon>
        <taxon>Pararge</taxon>
    </lineage>
</organism>
<accession>S4NU61</accession>
<name>S4NU61_9NEOP</name>
<evidence type="ECO:0000313" key="1">
    <source>
        <dbReference type="EMBL" id="JAA79123.1"/>
    </source>
</evidence>
<reference evidence="1" key="1">
    <citation type="journal article" date="2013" name="BMC Genomics">
        <title>Unscrambling butterfly oogenesis.</title>
        <authorList>
            <person name="Carter J.M."/>
            <person name="Baker S.C."/>
            <person name="Pink R."/>
            <person name="Carter D.R."/>
            <person name="Collins A."/>
            <person name="Tomlin J."/>
            <person name="Gibbs M."/>
            <person name="Breuker C.J."/>
        </authorList>
    </citation>
    <scope>NUCLEOTIDE SEQUENCE</scope>
    <source>
        <tissue evidence="1">Ovary</tissue>
    </source>
</reference>
<sequence>MQPHCKGIRTCATFVAATLSVTRTKHIIYMRNCLIQNDSSKPMVETRIQHPTRSDVHRAHCTKILKRQTHGLNDLQ</sequence>
<reference evidence="1" key="2">
    <citation type="submission" date="2013-05" db="EMBL/GenBank/DDBJ databases">
        <authorList>
            <person name="Carter J.-M."/>
            <person name="Baker S.C."/>
            <person name="Pink R."/>
            <person name="Carter D.R.F."/>
            <person name="Collins A."/>
            <person name="Tomlin J."/>
            <person name="Gibbs M."/>
            <person name="Breuker C.J."/>
        </authorList>
    </citation>
    <scope>NUCLEOTIDE SEQUENCE</scope>
    <source>
        <tissue evidence="1">Ovary</tissue>
    </source>
</reference>
<protein>
    <submittedName>
        <fullName evidence="1">Uncharacterized protein</fullName>
    </submittedName>
</protein>
<dbReference type="EMBL" id="GAIX01013437">
    <property type="protein sequence ID" value="JAA79123.1"/>
    <property type="molecule type" value="Transcribed_RNA"/>
</dbReference>
<proteinExistence type="predicted"/>
<dbReference type="AlphaFoldDB" id="S4NU61"/>